<keyword evidence="11" id="KW-1185">Reference proteome</keyword>
<feature type="domain" description="Protein kinase" evidence="9">
    <location>
        <begin position="25"/>
        <end position="179"/>
    </location>
</feature>
<comment type="caution">
    <text evidence="10">The sequence shown here is derived from an EMBL/GenBank/DDBJ whole genome shotgun (WGS) entry which is preliminary data.</text>
</comment>
<keyword evidence="2" id="KW-0723">Serine/threonine-protein kinase</keyword>
<accession>A0AAD9MTL2</accession>
<dbReference type="EMBL" id="JAODUP010000823">
    <property type="protein sequence ID" value="KAK2143663.1"/>
    <property type="molecule type" value="Genomic_DNA"/>
</dbReference>
<dbReference type="GO" id="GO:0005794">
    <property type="term" value="C:Golgi apparatus"/>
    <property type="evidence" value="ECO:0007669"/>
    <property type="project" value="TreeGrafter"/>
</dbReference>
<dbReference type="SUPFAM" id="SSF56112">
    <property type="entry name" value="Protein kinase-like (PK-like)"/>
    <property type="match status" value="1"/>
</dbReference>
<evidence type="ECO:0000313" key="11">
    <source>
        <dbReference type="Proteomes" id="UP001208570"/>
    </source>
</evidence>
<dbReference type="PANTHER" id="PTHR45998">
    <property type="entry name" value="SERINE/THREONINE-PROTEIN KINASE 16"/>
    <property type="match status" value="1"/>
</dbReference>
<keyword evidence="3" id="KW-0808">Transferase</keyword>
<evidence type="ECO:0000256" key="5">
    <source>
        <dbReference type="ARBA" id="ARBA00022777"/>
    </source>
</evidence>
<keyword evidence="6" id="KW-0067">ATP-binding</keyword>
<evidence type="ECO:0000256" key="4">
    <source>
        <dbReference type="ARBA" id="ARBA00022741"/>
    </source>
</evidence>
<comment type="catalytic activity">
    <reaction evidence="8">
        <text>L-seryl-[protein] + ATP = O-phospho-L-seryl-[protein] + ADP + H(+)</text>
        <dbReference type="Rhea" id="RHEA:17989"/>
        <dbReference type="Rhea" id="RHEA-COMP:9863"/>
        <dbReference type="Rhea" id="RHEA-COMP:11604"/>
        <dbReference type="ChEBI" id="CHEBI:15378"/>
        <dbReference type="ChEBI" id="CHEBI:29999"/>
        <dbReference type="ChEBI" id="CHEBI:30616"/>
        <dbReference type="ChEBI" id="CHEBI:83421"/>
        <dbReference type="ChEBI" id="CHEBI:456216"/>
        <dbReference type="EC" id="2.7.11.1"/>
    </reaction>
</comment>
<organism evidence="10 11">
    <name type="scientific">Paralvinella palmiformis</name>
    <dbReference type="NCBI Taxonomy" id="53620"/>
    <lineage>
        <taxon>Eukaryota</taxon>
        <taxon>Metazoa</taxon>
        <taxon>Spiralia</taxon>
        <taxon>Lophotrochozoa</taxon>
        <taxon>Annelida</taxon>
        <taxon>Polychaeta</taxon>
        <taxon>Sedentaria</taxon>
        <taxon>Canalipalpata</taxon>
        <taxon>Terebellida</taxon>
        <taxon>Terebelliformia</taxon>
        <taxon>Alvinellidae</taxon>
        <taxon>Paralvinella</taxon>
    </lineage>
</organism>
<evidence type="ECO:0000256" key="8">
    <source>
        <dbReference type="ARBA" id="ARBA00048679"/>
    </source>
</evidence>
<dbReference type="AlphaFoldDB" id="A0AAD9MTL2"/>
<evidence type="ECO:0000256" key="6">
    <source>
        <dbReference type="ARBA" id="ARBA00022840"/>
    </source>
</evidence>
<dbReference type="InterPro" id="IPR052239">
    <property type="entry name" value="Ser/Thr-specific_kinases"/>
</dbReference>
<evidence type="ECO:0000256" key="2">
    <source>
        <dbReference type="ARBA" id="ARBA00022527"/>
    </source>
</evidence>
<dbReference type="EC" id="2.7.11.1" evidence="1"/>
<dbReference type="InterPro" id="IPR000719">
    <property type="entry name" value="Prot_kinase_dom"/>
</dbReference>
<dbReference type="GO" id="GO:0005524">
    <property type="term" value="F:ATP binding"/>
    <property type="evidence" value="ECO:0007669"/>
    <property type="project" value="UniProtKB-KW"/>
</dbReference>
<comment type="catalytic activity">
    <reaction evidence="7">
        <text>L-threonyl-[protein] + ATP = O-phospho-L-threonyl-[protein] + ADP + H(+)</text>
        <dbReference type="Rhea" id="RHEA:46608"/>
        <dbReference type="Rhea" id="RHEA-COMP:11060"/>
        <dbReference type="Rhea" id="RHEA-COMP:11605"/>
        <dbReference type="ChEBI" id="CHEBI:15378"/>
        <dbReference type="ChEBI" id="CHEBI:30013"/>
        <dbReference type="ChEBI" id="CHEBI:30616"/>
        <dbReference type="ChEBI" id="CHEBI:61977"/>
        <dbReference type="ChEBI" id="CHEBI:456216"/>
        <dbReference type="EC" id="2.7.11.1"/>
    </reaction>
</comment>
<evidence type="ECO:0000256" key="1">
    <source>
        <dbReference type="ARBA" id="ARBA00012513"/>
    </source>
</evidence>
<keyword evidence="5" id="KW-0418">Kinase</keyword>
<reference evidence="10" key="1">
    <citation type="journal article" date="2023" name="Mol. Biol. Evol.">
        <title>Third-Generation Sequencing Reveals the Adaptive Role of the Epigenome in Three Deep-Sea Polychaetes.</title>
        <authorList>
            <person name="Perez M."/>
            <person name="Aroh O."/>
            <person name="Sun Y."/>
            <person name="Lan Y."/>
            <person name="Juniper S.K."/>
            <person name="Young C.R."/>
            <person name="Angers B."/>
            <person name="Qian P.Y."/>
        </authorList>
    </citation>
    <scope>NUCLEOTIDE SEQUENCE</scope>
    <source>
        <strain evidence="10">P08H-3</strain>
    </source>
</reference>
<evidence type="ECO:0000256" key="3">
    <source>
        <dbReference type="ARBA" id="ARBA00022679"/>
    </source>
</evidence>
<dbReference type="PROSITE" id="PS50011">
    <property type="entry name" value="PROTEIN_KINASE_DOM"/>
    <property type="match status" value="1"/>
</dbReference>
<gene>
    <name evidence="10" type="ORF">LSH36_823g01000</name>
</gene>
<dbReference type="PANTHER" id="PTHR45998:SF2">
    <property type="entry name" value="SERINE_THREONINE-PROTEIN KINASE 16"/>
    <property type="match status" value="1"/>
</dbReference>
<evidence type="ECO:0000313" key="10">
    <source>
        <dbReference type="EMBL" id="KAK2143663.1"/>
    </source>
</evidence>
<evidence type="ECO:0000259" key="9">
    <source>
        <dbReference type="PROSITE" id="PS50011"/>
    </source>
</evidence>
<dbReference type="GO" id="GO:0004674">
    <property type="term" value="F:protein serine/threonine kinase activity"/>
    <property type="evidence" value="ECO:0007669"/>
    <property type="project" value="UniProtKB-KW"/>
</dbReference>
<dbReference type="Proteomes" id="UP001208570">
    <property type="component" value="Unassembled WGS sequence"/>
</dbReference>
<sequence length="179" mass="20772">MSLWSRLTMGCICSRDNVHIGDRLFYIRQRLGDGGFSVVDLIEESRSHKVYALKRIPCHSREDEQVAEREVEYMLSVQHPNLVPCDGHMLMSLTSTGPALNRSAISEMLIIMPYYWKGSLQNEIEALHRKEQLMTERRVLRVFRAVCEGLKALHTLLPTALAHRYVYQSEITRMKYYAV</sequence>
<dbReference type="Gene3D" id="1.10.510.10">
    <property type="entry name" value="Transferase(Phosphotransferase) domain 1"/>
    <property type="match status" value="1"/>
</dbReference>
<proteinExistence type="predicted"/>
<dbReference type="Pfam" id="PF00069">
    <property type="entry name" value="Pkinase"/>
    <property type="match status" value="1"/>
</dbReference>
<dbReference type="InterPro" id="IPR011009">
    <property type="entry name" value="Kinase-like_dom_sf"/>
</dbReference>
<protein>
    <recommendedName>
        <fullName evidence="1">non-specific serine/threonine protein kinase</fullName>
        <ecNumber evidence="1">2.7.11.1</ecNumber>
    </recommendedName>
</protein>
<evidence type="ECO:0000256" key="7">
    <source>
        <dbReference type="ARBA" id="ARBA00047899"/>
    </source>
</evidence>
<name>A0AAD9MTL2_9ANNE</name>
<keyword evidence="4" id="KW-0547">Nucleotide-binding</keyword>